<dbReference type="PRINTS" id="PR00106">
    <property type="entry name" value="DNAPOLB"/>
</dbReference>
<feature type="region of interest" description="Disordered" evidence="17">
    <location>
        <begin position="1"/>
        <end position="40"/>
    </location>
</feature>
<dbReference type="GO" id="GO:0003677">
    <property type="term" value="F:DNA binding"/>
    <property type="evidence" value="ECO:0007669"/>
    <property type="project" value="UniProtKB-KW"/>
</dbReference>
<dbReference type="InterPro" id="IPR006134">
    <property type="entry name" value="DNA-dir_DNA_pol_B_multi_dom"/>
</dbReference>
<keyword evidence="3 16" id="KW-0808">Transferase</keyword>
<dbReference type="GO" id="GO:0006297">
    <property type="term" value="P:nucleotide-excision repair, DNA gap filling"/>
    <property type="evidence" value="ECO:0007669"/>
    <property type="project" value="TreeGrafter"/>
</dbReference>
<dbReference type="InterPro" id="IPR050240">
    <property type="entry name" value="DNA_pol_type-B"/>
</dbReference>
<keyword evidence="8" id="KW-0378">Hydrolase</keyword>
<dbReference type="EC" id="2.7.7.7" evidence="16"/>
<dbReference type="PANTHER" id="PTHR10322:SF23">
    <property type="entry name" value="DNA POLYMERASE DELTA CATALYTIC SUBUNIT"/>
    <property type="match status" value="1"/>
</dbReference>
<dbReference type="InterPro" id="IPR023211">
    <property type="entry name" value="DNA_pol_palm_dom_sf"/>
</dbReference>
<protein>
    <recommendedName>
        <fullName evidence="16">DNA polymerase</fullName>
        <ecNumber evidence="16">2.7.7.7</ecNumber>
    </recommendedName>
</protein>
<evidence type="ECO:0000256" key="9">
    <source>
        <dbReference type="ARBA" id="ARBA00022839"/>
    </source>
</evidence>
<dbReference type="Gene3D" id="3.30.420.10">
    <property type="entry name" value="Ribonuclease H-like superfamily/Ribonuclease H"/>
    <property type="match status" value="1"/>
</dbReference>
<keyword evidence="9" id="KW-0269">Exonuclease</keyword>
<dbReference type="Pfam" id="PF00136">
    <property type="entry name" value="DNA_pol_B"/>
    <property type="match status" value="1"/>
</dbReference>
<comment type="subcellular location">
    <subcellularLocation>
        <location evidence="1">Nucleus</location>
    </subcellularLocation>
</comment>
<evidence type="ECO:0000256" key="8">
    <source>
        <dbReference type="ARBA" id="ARBA00022801"/>
    </source>
</evidence>
<keyword evidence="4 16" id="KW-0548">Nucleotidyltransferase</keyword>
<dbReference type="InterPro" id="IPR012337">
    <property type="entry name" value="RNaseH-like_sf"/>
</dbReference>
<proteinExistence type="inferred from homology"/>
<evidence type="ECO:0000256" key="14">
    <source>
        <dbReference type="ARBA" id="ARBA00060059"/>
    </source>
</evidence>
<dbReference type="InterPro" id="IPR006172">
    <property type="entry name" value="DNA-dir_DNA_pol_B"/>
</dbReference>
<evidence type="ECO:0000313" key="21">
    <source>
        <dbReference type="EMBL" id="PPR85579.1"/>
    </source>
</evidence>
<dbReference type="InterPro" id="IPR042087">
    <property type="entry name" value="DNA_pol_B_thumb"/>
</dbReference>
<evidence type="ECO:0000256" key="13">
    <source>
        <dbReference type="ARBA" id="ARBA00049244"/>
    </source>
</evidence>
<evidence type="ECO:0000313" key="22">
    <source>
        <dbReference type="Proteomes" id="UP000239757"/>
    </source>
</evidence>
<dbReference type="OrthoDB" id="2414538at2759"/>
<evidence type="ECO:0000259" key="18">
    <source>
        <dbReference type="Pfam" id="PF00136"/>
    </source>
</evidence>
<dbReference type="SUPFAM" id="SSF53098">
    <property type="entry name" value="Ribonuclease H-like"/>
    <property type="match status" value="2"/>
</dbReference>
<evidence type="ECO:0000256" key="2">
    <source>
        <dbReference type="ARBA" id="ARBA00005755"/>
    </source>
</evidence>
<keyword evidence="7" id="KW-0479">Metal-binding</keyword>
<dbReference type="Gene3D" id="3.90.1600.10">
    <property type="entry name" value="Palm domain of DNA polymerase"/>
    <property type="match status" value="1"/>
</dbReference>
<dbReference type="GO" id="GO:0045004">
    <property type="term" value="P:DNA replication proofreading"/>
    <property type="evidence" value="ECO:0007669"/>
    <property type="project" value="TreeGrafter"/>
</dbReference>
<comment type="subunit">
    <text evidence="15">Heterodimer with subunits of 125 kDa and 50 kDa. The 125 kDa subunit contains the polymerase active site and most likely the active site for the 3'-5' exonuclease activity.</text>
</comment>
<dbReference type="FunFam" id="3.30.420.10:FF:000004">
    <property type="entry name" value="DNA polymerase"/>
    <property type="match status" value="1"/>
</dbReference>
<dbReference type="PROSITE" id="PS00116">
    <property type="entry name" value="DNA_POLYMERASE_B"/>
    <property type="match status" value="1"/>
</dbReference>
<evidence type="ECO:0000256" key="3">
    <source>
        <dbReference type="ARBA" id="ARBA00022679"/>
    </source>
</evidence>
<dbReference type="Gene3D" id="1.10.132.60">
    <property type="entry name" value="DNA polymerase family B, C-terminal domain"/>
    <property type="match status" value="1"/>
</dbReference>
<dbReference type="Pfam" id="PF03104">
    <property type="entry name" value="DNA_pol_B_exo1"/>
    <property type="match status" value="1"/>
</dbReference>
<dbReference type="GO" id="GO:0003887">
    <property type="term" value="F:DNA-directed DNA polymerase activity"/>
    <property type="evidence" value="ECO:0007669"/>
    <property type="project" value="UniProtKB-KW"/>
</dbReference>
<dbReference type="InterPro" id="IPR056435">
    <property type="entry name" value="DPOD/Z_N"/>
</dbReference>
<evidence type="ECO:0000256" key="6">
    <source>
        <dbReference type="ARBA" id="ARBA00022722"/>
    </source>
</evidence>
<feature type="compositionally biased region" description="Basic residues" evidence="17">
    <location>
        <begin position="1"/>
        <end position="11"/>
    </location>
</feature>
<feature type="domain" description="DNA-directed DNA polymerase family B multifunctional" evidence="18">
    <location>
        <begin position="594"/>
        <end position="1027"/>
    </location>
</feature>
<organism evidence="21 22">
    <name type="scientific">Gossypium barbadense</name>
    <name type="common">Sea Island cotton</name>
    <name type="synonym">Hibiscus barbadensis</name>
    <dbReference type="NCBI Taxonomy" id="3634"/>
    <lineage>
        <taxon>Eukaryota</taxon>
        <taxon>Viridiplantae</taxon>
        <taxon>Streptophyta</taxon>
        <taxon>Embryophyta</taxon>
        <taxon>Tracheophyta</taxon>
        <taxon>Spermatophyta</taxon>
        <taxon>Magnoliopsida</taxon>
        <taxon>eudicotyledons</taxon>
        <taxon>Gunneridae</taxon>
        <taxon>Pentapetalae</taxon>
        <taxon>rosids</taxon>
        <taxon>malvids</taxon>
        <taxon>Malvales</taxon>
        <taxon>Malvaceae</taxon>
        <taxon>Malvoideae</taxon>
        <taxon>Gossypium</taxon>
    </lineage>
</organism>
<dbReference type="Gene3D" id="1.10.287.690">
    <property type="entry name" value="Helix hairpin bin"/>
    <property type="match status" value="1"/>
</dbReference>
<dbReference type="SMART" id="SM00486">
    <property type="entry name" value="POLBc"/>
    <property type="match status" value="1"/>
</dbReference>
<evidence type="ECO:0000259" key="20">
    <source>
        <dbReference type="Pfam" id="PF24055"/>
    </source>
</evidence>
<evidence type="ECO:0000256" key="4">
    <source>
        <dbReference type="ARBA" id="ARBA00022695"/>
    </source>
</evidence>
<dbReference type="CDD" id="cd05777">
    <property type="entry name" value="DNA_polB_delta_exo"/>
    <property type="match status" value="1"/>
</dbReference>
<dbReference type="InterPro" id="IPR043502">
    <property type="entry name" value="DNA/RNA_pol_sf"/>
</dbReference>
<keyword evidence="10 16" id="KW-0239">DNA-directed DNA polymerase</keyword>
<keyword evidence="5 16" id="KW-0235">DNA replication</keyword>
<evidence type="ECO:0000256" key="17">
    <source>
        <dbReference type="SAM" id="MobiDB-lite"/>
    </source>
</evidence>
<dbReference type="AlphaFoldDB" id="A0A2P5W3E8"/>
<evidence type="ECO:0000256" key="10">
    <source>
        <dbReference type="ARBA" id="ARBA00022932"/>
    </source>
</evidence>
<keyword evidence="6" id="KW-0540">Nuclease</keyword>
<dbReference type="Pfam" id="PF24055">
    <property type="entry name" value="POL3_N"/>
    <property type="match status" value="1"/>
</dbReference>
<dbReference type="GO" id="GO:0008296">
    <property type="term" value="F:3'-5'-DNA exonuclease activity"/>
    <property type="evidence" value="ECO:0007669"/>
    <property type="project" value="TreeGrafter"/>
</dbReference>
<dbReference type="GO" id="GO:0043625">
    <property type="term" value="C:delta DNA polymerase complex"/>
    <property type="evidence" value="ECO:0007669"/>
    <property type="project" value="TreeGrafter"/>
</dbReference>
<name>A0A2P5W3E8_GOSBA</name>
<evidence type="ECO:0000256" key="11">
    <source>
        <dbReference type="ARBA" id="ARBA00023125"/>
    </source>
</evidence>
<feature type="domain" description="DNA-directed DNA polymerase family B exonuclease" evidence="19">
    <location>
        <begin position="251"/>
        <end position="502"/>
    </location>
</feature>
<sequence length="1100" mass="123145">MNKGGNSRKRPPPPSSHQPSPALKHQATTPTPPPPSTEEDFVDEDVFFDETLMGEEDVESLILRDFEERQALASRLSKWARPPLSDAYISQSRSIALPSSSLAGVLVFQQLEIDYVIGESHKNLLPDSSCQAAIIRIFGVTGEGHSVCCLVHGFEPYFYISCPPGMGPDDISHFHQTLEGRMKEMNRNSKVPKFVRRIELVQKRSIMYYQQQKSQPFLKIVVALPTMVATCRGILDRGIQIDGLGMKSFITYESNVLFALRFMIDCNIVGGNWIEIPAGKYKKTAKNMSYCQLEFDCLYSDLISHAPEGEFSKMAPFRILSFDIECAGRKGHFPEPSHDPVIQVANLVTLQGEDQPFIRNVMTLKSCSPIVGVDVMSFDTEKEVLLAWREFIREVDPDIIIGYNICKFDLPYLIEVNEKLASVLFSMNVAAAKRAQTLGIAEFPILGRIRNSRVRVKDTTFSSRQYGTRESKEVTVEGRVQFDLLQAMQRDYKLSSYSLNSVSAHFLSEQKEDVHHSIISDLQNGNAETRRRLAVYCLKGGNAQGIGEGILLWASNPSLVEVYLLSEDAYLPQRLLDKLMYVYNYVEMARVTGVPISFLLSRGQSIKVLSQLLRKSKQKNLVIPNVKQAGSEQGTFEGATVLEAKAGFYEKPIATLDFASLYPSIMMAYNLCYCTLVTPEDVRKLNLPPECVNRTPSGETFVKPELQKGILPEILEVLLAARKRAKADLKEAKDPLEKAVLDGRQLALKVSANSVYGFTGATVGQLPCLEISSSVTSYGRQMIEHTKKLVEDKFTVLGGYEHNAEVIYGDTDSVMVQFGVSDVEAAMNLGREAAEHISGTFTKPIKLEFEKVYYPYLLISKKRYAGLFWTNPQKFDKMDTKGIETVRRDNCLLVKNLVTECLHKILIDRDIPGAVQYVKNTISDLLMNRMDLSLLVITKGLTKTGDDYEVKAAHVELAERMRKRDPATAPNVGDRVPYVIIKAAKGAKAYERSEDPIYVLENNIPIDPQYYLENQISKPLLRIFEPILKNASKELLHGSHTRSISISTPSNSGIMKFAKKQLSCIGCKALICVRTRGAFWEAMDTVPRVSRLSSPGCALH</sequence>
<accession>A0A2P5W3E8</accession>
<dbReference type="PANTHER" id="PTHR10322">
    <property type="entry name" value="DNA POLYMERASE CATALYTIC SUBUNIT"/>
    <property type="match status" value="1"/>
</dbReference>
<comment type="similarity">
    <text evidence="2 16">Belongs to the DNA polymerase type-B family.</text>
</comment>
<evidence type="ECO:0000256" key="7">
    <source>
        <dbReference type="ARBA" id="ARBA00022723"/>
    </source>
</evidence>
<dbReference type="EMBL" id="KZ669339">
    <property type="protein sequence ID" value="PPR85579.1"/>
    <property type="molecule type" value="Genomic_DNA"/>
</dbReference>
<keyword evidence="11 16" id="KW-0238">DNA-binding</keyword>
<dbReference type="FunFam" id="1.10.132.60:FF:000001">
    <property type="entry name" value="DNA polymerase"/>
    <property type="match status" value="1"/>
</dbReference>
<dbReference type="GO" id="GO:0046872">
    <property type="term" value="F:metal ion binding"/>
    <property type="evidence" value="ECO:0007669"/>
    <property type="project" value="UniProtKB-KW"/>
</dbReference>
<dbReference type="InterPro" id="IPR017964">
    <property type="entry name" value="DNA-dir_DNA_pol_B_CS"/>
</dbReference>
<dbReference type="InterPro" id="IPR036397">
    <property type="entry name" value="RNaseH_sf"/>
</dbReference>
<dbReference type="GO" id="GO:0000166">
    <property type="term" value="F:nucleotide binding"/>
    <property type="evidence" value="ECO:0007669"/>
    <property type="project" value="InterPro"/>
</dbReference>
<comment type="function">
    <text evidence="14">This polymerase possesses two enzymatic activities: DNA synthesis (polymerase) and an exonucleolytic activity that degrades single-stranded DNA in the 3'- to 5'-direction.</text>
</comment>
<dbReference type="SUPFAM" id="SSF56672">
    <property type="entry name" value="DNA/RNA polymerases"/>
    <property type="match status" value="1"/>
</dbReference>
<evidence type="ECO:0000256" key="5">
    <source>
        <dbReference type="ARBA" id="ARBA00022705"/>
    </source>
</evidence>
<dbReference type="Proteomes" id="UP000239757">
    <property type="component" value="Unassembled WGS sequence"/>
</dbReference>
<dbReference type="InterPro" id="IPR006133">
    <property type="entry name" value="DNA-dir_DNA_pol_B_exonuc"/>
</dbReference>
<dbReference type="FunFam" id="1.10.287.690:FF:000001">
    <property type="entry name" value="DNA polymerase"/>
    <property type="match status" value="1"/>
</dbReference>
<evidence type="ECO:0000256" key="16">
    <source>
        <dbReference type="RuleBase" id="RU000442"/>
    </source>
</evidence>
<evidence type="ECO:0000256" key="12">
    <source>
        <dbReference type="ARBA" id="ARBA00023242"/>
    </source>
</evidence>
<evidence type="ECO:0000256" key="1">
    <source>
        <dbReference type="ARBA" id="ARBA00004123"/>
    </source>
</evidence>
<dbReference type="GO" id="GO:0006287">
    <property type="term" value="P:base-excision repair, gap-filling"/>
    <property type="evidence" value="ECO:0007669"/>
    <property type="project" value="TreeGrafter"/>
</dbReference>
<feature type="domain" description="DNA polymerase delta/zeta catalytic subunit N-terminal" evidence="20">
    <location>
        <begin position="153"/>
        <end position="228"/>
    </location>
</feature>
<dbReference type="Gene3D" id="3.30.342.10">
    <property type="entry name" value="DNA Polymerase, chain B, domain 1"/>
    <property type="match status" value="1"/>
</dbReference>
<dbReference type="CDD" id="cd05533">
    <property type="entry name" value="POLBc_delta"/>
    <property type="match status" value="1"/>
</dbReference>
<evidence type="ECO:0000256" key="15">
    <source>
        <dbReference type="ARBA" id="ARBA00065328"/>
    </source>
</evidence>
<comment type="catalytic activity">
    <reaction evidence="13 16">
        <text>DNA(n) + a 2'-deoxyribonucleoside 5'-triphosphate = DNA(n+1) + diphosphate</text>
        <dbReference type="Rhea" id="RHEA:22508"/>
        <dbReference type="Rhea" id="RHEA-COMP:17339"/>
        <dbReference type="Rhea" id="RHEA-COMP:17340"/>
        <dbReference type="ChEBI" id="CHEBI:33019"/>
        <dbReference type="ChEBI" id="CHEBI:61560"/>
        <dbReference type="ChEBI" id="CHEBI:173112"/>
        <dbReference type="EC" id="2.7.7.7"/>
    </reaction>
</comment>
<gene>
    <name evidence="21" type="ORF">GOBAR_AA35111</name>
</gene>
<dbReference type="NCBIfam" id="TIGR00592">
    <property type="entry name" value="pol2"/>
    <property type="match status" value="1"/>
</dbReference>
<dbReference type="FunFam" id="3.30.342.10:FF:000007">
    <property type="entry name" value="DNA polymerase"/>
    <property type="match status" value="1"/>
</dbReference>
<keyword evidence="12" id="KW-0539">Nucleus</keyword>
<reference evidence="21 22" key="1">
    <citation type="submission" date="2015-01" db="EMBL/GenBank/DDBJ databases">
        <title>Genome of allotetraploid Gossypium barbadense reveals genomic plasticity and fiber elongation in cotton evolution.</title>
        <authorList>
            <person name="Chen X."/>
            <person name="Liu X."/>
            <person name="Zhao B."/>
            <person name="Zheng H."/>
            <person name="Hu Y."/>
            <person name="Lu G."/>
            <person name="Yang C."/>
            <person name="Chen J."/>
            <person name="Shan C."/>
            <person name="Zhang L."/>
            <person name="Zhou Y."/>
            <person name="Wang L."/>
            <person name="Guo W."/>
            <person name="Bai Y."/>
            <person name="Ruan J."/>
            <person name="Shangguan X."/>
            <person name="Mao Y."/>
            <person name="Jiang J."/>
            <person name="Zhu Y."/>
            <person name="Lei J."/>
            <person name="Kang H."/>
            <person name="Chen S."/>
            <person name="He X."/>
            <person name="Wang R."/>
            <person name="Wang Y."/>
            <person name="Chen J."/>
            <person name="Wang L."/>
            <person name="Yu S."/>
            <person name="Wang B."/>
            <person name="Wei J."/>
            <person name="Song S."/>
            <person name="Lu X."/>
            <person name="Gao Z."/>
            <person name="Gu W."/>
            <person name="Deng X."/>
            <person name="Ma D."/>
            <person name="Wang S."/>
            <person name="Liang W."/>
            <person name="Fang L."/>
            <person name="Cai C."/>
            <person name="Zhu X."/>
            <person name="Zhou B."/>
            <person name="Zhang Y."/>
            <person name="Chen Z."/>
            <person name="Xu S."/>
            <person name="Zhu R."/>
            <person name="Wang S."/>
            <person name="Zhang T."/>
            <person name="Zhao G."/>
        </authorList>
    </citation>
    <scope>NUCLEOTIDE SEQUENCE [LARGE SCALE GENOMIC DNA]</scope>
    <source>
        <strain evidence="22">cv. Xinhai21</strain>
        <tissue evidence="21">Leaf</tissue>
    </source>
</reference>
<evidence type="ECO:0000259" key="19">
    <source>
        <dbReference type="Pfam" id="PF03104"/>
    </source>
</evidence>